<sequence length="46" mass="5372">MHLCLLRFVYKNLRLIHYKQTSIGLTVVCPFCILSNFSPNTIVFNL</sequence>
<keyword evidence="1" id="KW-1133">Transmembrane helix</keyword>
<dbReference type="EMBL" id="CH474060">
    <property type="protein sequence ID" value="EDL88530.1"/>
    <property type="molecule type" value="Genomic_DNA"/>
</dbReference>
<name>A6KKI0_RAT</name>
<evidence type="ECO:0000256" key="1">
    <source>
        <dbReference type="SAM" id="Phobius"/>
    </source>
</evidence>
<keyword evidence="1" id="KW-0812">Transmembrane</keyword>
<feature type="transmembrane region" description="Helical" evidence="1">
    <location>
        <begin position="21"/>
        <end position="38"/>
    </location>
</feature>
<keyword evidence="1" id="KW-0472">Membrane</keyword>
<evidence type="ECO:0000313" key="3">
    <source>
        <dbReference type="Proteomes" id="UP000234681"/>
    </source>
</evidence>
<protein>
    <submittedName>
        <fullName evidence="2">RCG60505</fullName>
    </submittedName>
</protein>
<gene>
    <name evidence="2" type="ORF">rCG_60505</name>
</gene>
<reference evidence="2 3" key="1">
    <citation type="submission" date="2005-09" db="EMBL/GenBank/DDBJ databases">
        <authorList>
            <person name="Mural R.J."/>
            <person name="Li P.W."/>
            <person name="Adams M.D."/>
            <person name="Amanatides P.G."/>
            <person name="Baden-Tillson H."/>
            <person name="Barnstead M."/>
            <person name="Chin S.H."/>
            <person name="Dew I."/>
            <person name="Evans C.A."/>
            <person name="Ferriera S."/>
            <person name="Flanigan M."/>
            <person name="Fosler C."/>
            <person name="Glodek A."/>
            <person name="Gu Z."/>
            <person name="Holt R.A."/>
            <person name="Jennings D."/>
            <person name="Kraft C.L."/>
            <person name="Lu F."/>
            <person name="Nguyen T."/>
            <person name="Nusskern D.R."/>
            <person name="Pfannkoch C.M."/>
            <person name="Sitter C."/>
            <person name="Sutton G.G."/>
            <person name="Venter J.C."/>
            <person name="Wang Z."/>
            <person name="Woodage T."/>
            <person name="Zheng X.H."/>
            <person name="Zhong F."/>
        </authorList>
    </citation>
    <scope>NUCLEOTIDE SEQUENCE [LARGE SCALE GENOMIC DNA]</scope>
    <source>
        <strain>BN</strain>
        <strain evidence="3">Sprague-Dawley</strain>
    </source>
</reference>
<proteinExistence type="predicted"/>
<accession>A6KKI0</accession>
<dbReference type="AlphaFoldDB" id="A6KKI0"/>
<dbReference type="Proteomes" id="UP000234681">
    <property type="component" value="Chromosome 14"/>
</dbReference>
<organism evidence="2 3">
    <name type="scientific">Rattus norvegicus</name>
    <name type="common">Rat</name>
    <dbReference type="NCBI Taxonomy" id="10116"/>
    <lineage>
        <taxon>Eukaryota</taxon>
        <taxon>Metazoa</taxon>
        <taxon>Chordata</taxon>
        <taxon>Craniata</taxon>
        <taxon>Vertebrata</taxon>
        <taxon>Euteleostomi</taxon>
        <taxon>Mammalia</taxon>
        <taxon>Eutheria</taxon>
        <taxon>Euarchontoglires</taxon>
        <taxon>Glires</taxon>
        <taxon>Rodentia</taxon>
        <taxon>Myomorpha</taxon>
        <taxon>Muroidea</taxon>
        <taxon>Muridae</taxon>
        <taxon>Murinae</taxon>
        <taxon>Rattus</taxon>
    </lineage>
</organism>
<evidence type="ECO:0000313" key="2">
    <source>
        <dbReference type="EMBL" id="EDL88530.1"/>
    </source>
</evidence>